<feature type="compositionally biased region" description="Polar residues" evidence="1">
    <location>
        <begin position="18"/>
        <end position="32"/>
    </location>
</feature>
<gene>
    <name evidence="2" type="ORF">EST38_g4087</name>
</gene>
<evidence type="ECO:0000256" key="1">
    <source>
        <dbReference type="SAM" id="MobiDB-lite"/>
    </source>
</evidence>
<dbReference type="STRING" id="2316362.A0A4Q2DP21"/>
<proteinExistence type="predicted"/>
<dbReference type="EMBL" id="SDEE01000096">
    <property type="protein sequence ID" value="RXW21763.1"/>
    <property type="molecule type" value="Genomic_DNA"/>
</dbReference>
<protein>
    <submittedName>
        <fullName evidence="2">Uncharacterized protein</fullName>
    </submittedName>
</protein>
<sequence length="409" mass="44072">MDNPQHYQPLSHALNPPLQASQSRSPYPTSAVYTPPTRPATAPGNNSAPVQATHREEEQEEDEQDDDDEGVVEEQLELNDNETGAHGSAPATPPRHNAVDSTHPPLQIVHDTSHTGEKRRPGRPRGSKNRKPRAPRDTNSSAPAGVTGPPPHPDINSQNQQYYEFQWRILNLCAEFYGAAEELVKTTNPLVIAQCYHMGPNAKLDPLVMLAEAKRICDTLLANPAQLVANPPPPLYPVLPTLYSSGAVHPPPAPPAPPGAAPPVKPAGPATVITNPQSFVVPLGGQTSYPAPQFPVYATGQYPTTPYYQYPYPPPPGFYPPVQPTATGSSGPSTTHAVAQAAPSTSATQVVTQSNVIASSGSWADDEVERLKRLAEESKSQSSNGETDWEYVIRHFGDKRTRVLTTNSF</sequence>
<evidence type="ECO:0000313" key="2">
    <source>
        <dbReference type="EMBL" id="RXW21763.1"/>
    </source>
</evidence>
<organism evidence="2 3">
    <name type="scientific">Candolleomyces aberdarensis</name>
    <dbReference type="NCBI Taxonomy" id="2316362"/>
    <lineage>
        <taxon>Eukaryota</taxon>
        <taxon>Fungi</taxon>
        <taxon>Dikarya</taxon>
        <taxon>Basidiomycota</taxon>
        <taxon>Agaricomycotina</taxon>
        <taxon>Agaricomycetes</taxon>
        <taxon>Agaricomycetidae</taxon>
        <taxon>Agaricales</taxon>
        <taxon>Agaricineae</taxon>
        <taxon>Psathyrellaceae</taxon>
        <taxon>Candolleomyces</taxon>
    </lineage>
</organism>
<dbReference type="Proteomes" id="UP000290288">
    <property type="component" value="Unassembled WGS sequence"/>
</dbReference>
<keyword evidence="3" id="KW-1185">Reference proteome</keyword>
<feature type="compositionally biased region" description="Basic residues" evidence="1">
    <location>
        <begin position="120"/>
        <end position="133"/>
    </location>
</feature>
<reference evidence="2 3" key="1">
    <citation type="submission" date="2019-01" db="EMBL/GenBank/DDBJ databases">
        <title>Draft genome sequence of Psathyrella aberdarensis IHI B618.</title>
        <authorList>
            <person name="Buettner E."/>
            <person name="Kellner H."/>
        </authorList>
    </citation>
    <scope>NUCLEOTIDE SEQUENCE [LARGE SCALE GENOMIC DNA]</scope>
    <source>
        <strain evidence="2 3">IHI B618</strain>
    </source>
</reference>
<name>A0A4Q2DP21_9AGAR</name>
<dbReference type="AlphaFoldDB" id="A0A4Q2DP21"/>
<comment type="caution">
    <text evidence="2">The sequence shown here is derived from an EMBL/GenBank/DDBJ whole genome shotgun (WGS) entry which is preliminary data.</text>
</comment>
<feature type="compositionally biased region" description="Acidic residues" evidence="1">
    <location>
        <begin position="58"/>
        <end position="80"/>
    </location>
</feature>
<dbReference type="OrthoDB" id="2348945at2759"/>
<evidence type="ECO:0000313" key="3">
    <source>
        <dbReference type="Proteomes" id="UP000290288"/>
    </source>
</evidence>
<accession>A0A4Q2DP21</accession>
<feature type="region of interest" description="Disordered" evidence="1">
    <location>
        <begin position="1"/>
        <end position="157"/>
    </location>
</feature>